<dbReference type="AlphaFoldDB" id="A0A2Z7DHH9"/>
<gene>
    <name evidence="2" type="ORF">F511_16464</name>
</gene>
<feature type="region of interest" description="Disordered" evidence="1">
    <location>
        <begin position="135"/>
        <end position="222"/>
    </location>
</feature>
<evidence type="ECO:0000313" key="2">
    <source>
        <dbReference type="EMBL" id="KZV56868.1"/>
    </source>
</evidence>
<organism evidence="2 3">
    <name type="scientific">Dorcoceras hygrometricum</name>
    <dbReference type="NCBI Taxonomy" id="472368"/>
    <lineage>
        <taxon>Eukaryota</taxon>
        <taxon>Viridiplantae</taxon>
        <taxon>Streptophyta</taxon>
        <taxon>Embryophyta</taxon>
        <taxon>Tracheophyta</taxon>
        <taxon>Spermatophyta</taxon>
        <taxon>Magnoliopsida</taxon>
        <taxon>eudicotyledons</taxon>
        <taxon>Gunneridae</taxon>
        <taxon>Pentapetalae</taxon>
        <taxon>asterids</taxon>
        <taxon>lamiids</taxon>
        <taxon>Lamiales</taxon>
        <taxon>Gesneriaceae</taxon>
        <taxon>Didymocarpoideae</taxon>
        <taxon>Trichosporeae</taxon>
        <taxon>Loxocarpinae</taxon>
        <taxon>Dorcoceras</taxon>
    </lineage>
</organism>
<evidence type="ECO:0000256" key="1">
    <source>
        <dbReference type="SAM" id="MobiDB-lite"/>
    </source>
</evidence>
<proteinExistence type="predicted"/>
<reference evidence="2 3" key="1">
    <citation type="journal article" date="2015" name="Proc. Natl. Acad. Sci. U.S.A.">
        <title>The resurrection genome of Boea hygrometrica: A blueprint for survival of dehydration.</title>
        <authorList>
            <person name="Xiao L."/>
            <person name="Yang G."/>
            <person name="Zhang L."/>
            <person name="Yang X."/>
            <person name="Zhao S."/>
            <person name="Ji Z."/>
            <person name="Zhou Q."/>
            <person name="Hu M."/>
            <person name="Wang Y."/>
            <person name="Chen M."/>
            <person name="Xu Y."/>
            <person name="Jin H."/>
            <person name="Xiao X."/>
            <person name="Hu G."/>
            <person name="Bao F."/>
            <person name="Hu Y."/>
            <person name="Wan P."/>
            <person name="Li L."/>
            <person name="Deng X."/>
            <person name="Kuang T."/>
            <person name="Xiang C."/>
            <person name="Zhu J.K."/>
            <person name="Oliver M.J."/>
            <person name="He Y."/>
        </authorList>
    </citation>
    <scope>NUCLEOTIDE SEQUENCE [LARGE SCALE GENOMIC DNA]</scope>
    <source>
        <strain evidence="3">cv. XS01</strain>
    </source>
</reference>
<keyword evidence="3" id="KW-1185">Reference proteome</keyword>
<feature type="compositionally biased region" description="Polar residues" evidence="1">
    <location>
        <begin position="200"/>
        <end position="209"/>
    </location>
</feature>
<name>A0A2Z7DHH9_9LAMI</name>
<dbReference type="EMBL" id="KQ987758">
    <property type="protein sequence ID" value="KZV56868.1"/>
    <property type="molecule type" value="Genomic_DNA"/>
</dbReference>
<protein>
    <submittedName>
        <fullName evidence="2">Uncharacterized protein</fullName>
    </submittedName>
</protein>
<evidence type="ECO:0000313" key="3">
    <source>
        <dbReference type="Proteomes" id="UP000250235"/>
    </source>
</evidence>
<sequence length="222" mass="24662">MLTQLINSINLIKLSGLTTAQLEDTDSLQTELCKLNIENDLLRTKSCELSYENERLSQVMSSWTKSSVSLGKLHETQKPLNDKSGSVFSFGESISEGTSTPSDLAGDKFKKMNFVKDSVIHDVCESVKYDDRISPQLNHKGKSGIGYTKPENSKPNWLTNRLEKDKAKAGPKSSVPNQQRRGSKKAKSVWVKVKPKRDLNGQSANPNLNKSHKISARTLVDV</sequence>
<dbReference type="Proteomes" id="UP000250235">
    <property type="component" value="Unassembled WGS sequence"/>
</dbReference>
<accession>A0A2Z7DHH9</accession>